<protein>
    <submittedName>
        <fullName evidence="2">Uncharacterized protein</fullName>
    </submittedName>
</protein>
<feature type="region of interest" description="Disordered" evidence="1">
    <location>
        <begin position="638"/>
        <end position="702"/>
    </location>
</feature>
<dbReference type="InterPro" id="IPR053139">
    <property type="entry name" value="Surface_bspA-like"/>
</dbReference>
<evidence type="ECO:0000313" key="2">
    <source>
        <dbReference type="EMBL" id="KAK8892976.1"/>
    </source>
</evidence>
<dbReference type="PANTHER" id="PTHR45661:SF3">
    <property type="entry name" value="IG-LIKE DOMAIN-CONTAINING PROTEIN"/>
    <property type="match status" value="1"/>
</dbReference>
<reference evidence="2 3" key="1">
    <citation type="submission" date="2024-04" db="EMBL/GenBank/DDBJ databases">
        <title>Tritrichomonas musculus Genome.</title>
        <authorList>
            <person name="Alves-Ferreira E."/>
            <person name="Grigg M."/>
            <person name="Lorenzi H."/>
            <person name="Galac M."/>
        </authorList>
    </citation>
    <scope>NUCLEOTIDE SEQUENCE [LARGE SCALE GENOMIC DNA]</scope>
    <source>
        <strain evidence="2 3">EAF2021</strain>
    </source>
</reference>
<feature type="compositionally biased region" description="Polar residues" evidence="1">
    <location>
        <begin position="638"/>
        <end position="656"/>
    </location>
</feature>
<dbReference type="SUPFAM" id="SSF48403">
    <property type="entry name" value="Ankyrin repeat"/>
    <property type="match status" value="1"/>
</dbReference>
<proteinExistence type="predicted"/>
<dbReference type="Pfam" id="PF13306">
    <property type="entry name" value="LRR_5"/>
    <property type="match status" value="2"/>
</dbReference>
<accession>A0ABR2KPL9</accession>
<keyword evidence="3" id="KW-1185">Reference proteome</keyword>
<feature type="compositionally biased region" description="Polar residues" evidence="1">
    <location>
        <begin position="687"/>
        <end position="702"/>
    </location>
</feature>
<evidence type="ECO:0000256" key="1">
    <source>
        <dbReference type="SAM" id="MobiDB-lite"/>
    </source>
</evidence>
<dbReference type="PANTHER" id="PTHR45661">
    <property type="entry name" value="SURFACE ANTIGEN"/>
    <property type="match status" value="1"/>
</dbReference>
<feature type="compositionally biased region" description="Polar residues" evidence="1">
    <location>
        <begin position="664"/>
        <end position="679"/>
    </location>
</feature>
<dbReference type="InterPro" id="IPR036770">
    <property type="entry name" value="Ankyrin_rpt-contain_sf"/>
</dbReference>
<sequence>MNLTEHIEKMKKIQESILEYIEKEQDDEENYQNLIILFTDPNCFNNRQDMKVILYLLSHISNNHHRSKNFLEKIEQIFLYFKKYILKFFSNFEIFKYFKNNKRILLFLIEEKIITIDKSIILEMMTIKLKNKKYPEFFLPEIKPLIDDEIKSKYYQKESRISQNSMKSEELTKEMTQRELEYFKIKRKVGENDDMIAEIIRKDSVDDFISYRIRYEKFSLNKVIKQSIFETNPFLLKNKRTTLIEYAAFYGSIEIFKYLYINEVELTSSLWLYAIHSNDEKIILFLEENEIRFPEESDEKIIKESIKCHHNHIVNYLLNYLANDKYANIDFDQNYKKNIIYYCFHYYNFAFFPKEMKNANIFCYACKYDYYMIAEILLNTLQLDNDNQDIINLLITYKDIEYKAELFRDCSKLTEIKIPSSATKIETKLFVDCKSLRQVLIPSSVELINDYAFYGCSSLTYISIPLSVKSIKSSAFSRCSSLTQIYIPSSVTSIEDSAFSRCTSLVQVNIPDSIKTIENCTFFECKSLTQILIPSSVTSIEYSAFCGCSSLTQITIPSSVTSIGISAFCGCSSLTQITIPFTVKIGKHAFKDCPLTAQITIPSFTTTIGNIGLIEHTSTACVPLTQIMNDYIKKANNNSEFNRNDLNSQNFSGSSERTNKKSEPQSNNASTHNINSSSERTNKNSEHQSNNARTQNINSSSERANIISEYQRNNSFSNNRSGYFERKNIKIEPQGNNTITQITIPSSETLIADYAFNEYVSLKKVIIPSSVTAIGARAFRRCSSLQQITIPSSVLSIGDSAFLRCISLSDIVIPPSVVTIGKYAFSGCSLLNKITIPSSVISIEEFAFSKCILLKEVIIQSQITSIESNAFSKCVSLVQINIPSSVVVIGDRAFSECKSLAQITIPSSVTSIGFYAFSKCSKLKQITIPSSLTNIGDYAFPPSTKIIRK</sequence>
<dbReference type="InterPro" id="IPR026906">
    <property type="entry name" value="LRR_5"/>
</dbReference>
<dbReference type="SUPFAM" id="SSF52058">
    <property type="entry name" value="L domain-like"/>
    <property type="match status" value="2"/>
</dbReference>
<gene>
    <name evidence="2" type="ORF">M9Y10_030230</name>
</gene>
<evidence type="ECO:0000313" key="3">
    <source>
        <dbReference type="Proteomes" id="UP001470230"/>
    </source>
</evidence>
<dbReference type="Gene3D" id="3.80.10.10">
    <property type="entry name" value="Ribonuclease Inhibitor"/>
    <property type="match status" value="4"/>
</dbReference>
<name>A0ABR2KPL9_9EUKA</name>
<comment type="caution">
    <text evidence="2">The sequence shown here is derived from an EMBL/GenBank/DDBJ whole genome shotgun (WGS) entry which is preliminary data.</text>
</comment>
<dbReference type="EMBL" id="JAPFFF010000004">
    <property type="protein sequence ID" value="KAK8892976.1"/>
    <property type="molecule type" value="Genomic_DNA"/>
</dbReference>
<dbReference type="InterPro" id="IPR032675">
    <property type="entry name" value="LRR_dom_sf"/>
</dbReference>
<dbReference type="Proteomes" id="UP001470230">
    <property type="component" value="Unassembled WGS sequence"/>
</dbReference>
<organism evidence="2 3">
    <name type="scientific">Tritrichomonas musculus</name>
    <dbReference type="NCBI Taxonomy" id="1915356"/>
    <lineage>
        <taxon>Eukaryota</taxon>
        <taxon>Metamonada</taxon>
        <taxon>Parabasalia</taxon>
        <taxon>Tritrichomonadida</taxon>
        <taxon>Tritrichomonadidae</taxon>
        <taxon>Tritrichomonas</taxon>
    </lineage>
</organism>